<dbReference type="Gene3D" id="3.40.50.620">
    <property type="entry name" value="HUPs"/>
    <property type="match status" value="1"/>
</dbReference>
<comment type="similarity">
    <text evidence="2">Belongs to the pantothenate synthetase family.</text>
</comment>
<evidence type="ECO:0000256" key="3">
    <source>
        <dbReference type="ARBA" id="ARBA00012219"/>
    </source>
</evidence>
<dbReference type="EC" id="6.3.2.1" evidence="3"/>
<evidence type="ECO:0000256" key="6">
    <source>
        <dbReference type="ARBA" id="ARBA00022741"/>
    </source>
</evidence>
<keyword evidence="4 10" id="KW-0436">Ligase</keyword>
<comment type="pathway">
    <text evidence="1">Cofactor biosynthesis; (R)-pantothenate biosynthesis; (R)-pantothenate from (R)-pantoate and beta-alanine: step 1/1.</text>
</comment>
<dbReference type="NCBIfam" id="TIGR00018">
    <property type="entry name" value="panC"/>
    <property type="match status" value="1"/>
</dbReference>
<dbReference type="InterPro" id="IPR042176">
    <property type="entry name" value="Pantoate_ligase_C"/>
</dbReference>
<evidence type="ECO:0000313" key="10">
    <source>
        <dbReference type="EMBL" id="MPL66658.1"/>
    </source>
</evidence>
<evidence type="ECO:0000256" key="1">
    <source>
        <dbReference type="ARBA" id="ARBA00004990"/>
    </source>
</evidence>
<dbReference type="GO" id="GO:0004592">
    <property type="term" value="F:pantoate-beta-alanine ligase activity"/>
    <property type="evidence" value="ECO:0007669"/>
    <property type="project" value="UniProtKB-EC"/>
</dbReference>
<protein>
    <recommendedName>
        <fullName evidence="3">pantoate--beta-alanine ligase (AMP-forming)</fullName>
        <ecNumber evidence="3">6.3.2.1</ecNumber>
    </recommendedName>
    <alternativeName>
        <fullName evidence="8">Pantoate-activating enzyme</fullName>
    </alternativeName>
</protein>
<evidence type="ECO:0000256" key="4">
    <source>
        <dbReference type="ARBA" id="ARBA00022598"/>
    </source>
</evidence>
<dbReference type="Gene3D" id="3.30.1300.10">
    <property type="entry name" value="Pantoate-beta-alanine ligase, C-terminal domain"/>
    <property type="match status" value="1"/>
</dbReference>
<dbReference type="CDD" id="cd00560">
    <property type="entry name" value="PanC"/>
    <property type="match status" value="1"/>
</dbReference>
<dbReference type="EMBL" id="VSSQ01000033">
    <property type="protein sequence ID" value="MPL66658.1"/>
    <property type="molecule type" value="Genomic_DNA"/>
</dbReference>
<dbReference type="AlphaFoldDB" id="A0A644TIA3"/>
<evidence type="ECO:0000256" key="9">
    <source>
        <dbReference type="ARBA" id="ARBA00048258"/>
    </source>
</evidence>
<keyword evidence="7" id="KW-0067">ATP-binding</keyword>
<evidence type="ECO:0000256" key="2">
    <source>
        <dbReference type="ARBA" id="ARBA00009256"/>
    </source>
</evidence>
<dbReference type="NCBIfam" id="TIGR00125">
    <property type="entry name" value="cyt_tran_rel"/>
    <property type="match status" value="1"/>
</dbReference>
<sequence length="279" mass="31750">MKIINQIQDLTNYIQDLKLSNKTIGLVPTMGALHKGHMSLIGKARQENDIVVCSVFVNPIQFNNKEDLEKYPRNVEKDAQLLEENGCDIMFSPIAQEVYKEEPTEQFSFGSLEAVMEGKQRPGHFNGVAIIVSRLFNWVSPNRAYFGEKDFQQLAIIKNMISQLSSKVEIVPCPIIRENDGLAMSSRNSRLSQKAREIAPKIHLILQKSSTMKDNLSFSQIKTFVVNEFKLIKDFELEYFEIVDDTTLQPISKKGDNGVVGCIAVWLDGVRLIDVQRYY</sequence>
<keyword evidence="5" id="KW-0566">Pantothenate biosynthesis</keyword>
<dbReference type="InterPro" id="IPR003721">
    <property type="entry name" value="Pantoate_ligase"/>
</dbReference>
<comment type="catalytic activity">
    <reaction evidence="9">
        <text>(R)-pantoate + beta-alanine + ATP = (R)-pantothenate + AMP + diphosphate + H(+)</text>
        <dbReference type="Rhea" id="RHEA:10912"/>
        <dbReference type="ChEBI" id="CHEBI:15378"/>
        <dbReference type="ChEBI" id="CHEBI:15980"/>
        <dbReference type="ChEBI" id="CHEBI:29032"/>
        <dbReference type="ChEBI" id="CHEBI:30616"/>
        <dbReference type="ChEBI" id="CHEBI:33019"/>
        <dbReference type="ChEBI" id="CHEBI:57966"/>
        <dbReference type="ChEBI" id="CHEBI:456215"/>
        <dbReference type="EC" id="6.3.2.1"/>
    </reaction>
</comment>
<accession>A0A644TIA3</accession>
<dbReference type="UniPathway" id="UPA00028">
    <property type="reaction ID" value="UER00005"/>
</dbReference>
<evidence type="ECO:0000256" key="7">
    <source>
        <dbReference type="ARBA" id="ARBA00022840"/>
    </source>
</evidence>
<dbReference type="SUPFAM" id="SSF52374">
    <property type="entry name" value="Nucleotidylyl transferase"/>
    <property type="match status" value="1"/>
</dbReference>
<dbReference type="FunFam" id="3.40.50.620:FF:000013">
    <property type="entry name" value="Pantothenate synthetase"/>
    <property type="match status" value="1"/>
</dbReference>
<dbReference type="InterPro" id="IPR004821">
    <property type="entry name" value="Cyt_trans-like"/>
</dbReference>
<dbReference type="PANTHER" id="PTHR21299">
    <property type="entry name" value="CYTIDYLATE KINASE/PANTOATE-BETA-ALANINE LIGASE"/>
    <property type="match status" value="1"/>
</dbReference>
<proteinExistence type="inferred from homology"/>
<dbReference type="InterPro" id="IPR014729">
    <property type="entry name" value="Rossmann-like_a/b/a_fold"/>
</dbReference>
<name>A0A644TIA3_9ZZZZ</name>
<evidence type="ECO:0000256" key="8">
    <source>
        <dbReference type="ARBA" id="ARBA00032806"/>
    </source>
</evidence>
<dbReference type="PANTHER" id="PTHR21299:SF1">
    <property type="entry name" value="PANTOATE--BETA-ALANINE LIGASE"/>
    <property type="match status" value="1"/>
</dbReference>
<organism evidence="10">
    <name type="scientific">bioreactor metagenome</name>
    <dbReference type="NCBI Taxonomy" id="1076179"/>
    <lineage>
        <taxon>unclassified sequences</taxon>
        <taxon>metagenomes</taxon>
        <taxon>ecological metagenomes</taxon>
    </lineage>
</organism>
<keyword evidence="6" id="KW-0547">Nucleotide-binding</keyword>
<reference evidence="10" key="1">
    <citation type="submission" date="2019-08" db="EMBL/GenBank/DDBJ databases">
        <authorList>
            <person name="Kucharzyk K."/>
            <person name="Murdoch R.W."/>
            <person name="Higgins S."/>
            <person name="Loffler F."/>
        </authorList>
    </citation>
    <scope>NUCLEOTIDE SEQUENCE</scope>
</reference>
<comment type="caution">
    <text evidence="10">The sequence shown here is derived from an EMBL/GenBank/DDBJ whole genome shotgun (WGS) entry which is preliminary data.</text>
</comment>
<dbReference type="GO" id="GO:0005829">
    <property type="term" value="C:cytosol"/>
    <property type="evidence" value="ECO:0007669"/>
    <property type="project" value="TreeGrafter"/>
</dbReference>
<dbReference type="HAMAP" id="MF_00158">
    <property type="entry name" value="PanC"/>
    <property type="match status" value="1"/>
</dbReference>
<gene>
    <name evidence="10" type="primary">panC_5</name>
    <name evidence="10" type="ORF">SDC9_12345</name>
</gene>
<dbReference type="GO" id="GO:0005524">
    <property type="term" value="F:ATP binding"/>
    <property type="evidence" value="ECO:0007669"/>
    <property type="project" value="UniProtKB-KW"/>
</dbReference>
<dbReference type="GO" id="GO:0015940">
    <property type="term" value="P:pantothenate biosynthetic process"/>
    <property type="evidence" value="ECO:0007669"/>
    <property type="project" value="UniProtKB-UniPathway"/>
</dbReference>
<dbReference type="Pfam" id="PF02569">
    <property type="entry name" value="Pantoate_ligase"/>
    <property type="match status" value="1"/>
</dbReference>
<evidence type="ECO:0000256" key="5">
    <source>
        <dbReference type="ARBA" id="ARBA00022655"/>
    </source>
</evidence>